<evidence type="ECO:0000313" key="4">
    <source>
        <dbReference type="Proteomes" id="UP000199659"/>
    </source>
</evidence>
<dbReference type="GO" id="GO:0071972">
    <property type="term" value="F:peptidoglycan L,D-transpeptidase activity"/>
    <property type="evidence" value="ECO:0007669"/>
    <property type="project" value="TreeGrafter"/>
</dbReference>
<dbReference type="Proteomes" id="UP000199659">
    <property type="component" value="Unassembled WGS sequence"/>
</dbReference>
<dbReference type="GO" id="GO:0008658">
    <property type="term" value="F:penicillin binding"/>
    <property type="evidence" value="ECO:0007669"/>
    <property type="project" value="InterPro"/>
</dbReference>
<dbReference type="PANTHER" id="PTHR30627">
    <property type="entry name" value="PEPTIDOGLYCAN D,D-TRANSPEPTIDASE"/>
    <property type="match status" value="1"/>
</dbReference>
<dbReference type="STRING" id="37658.SAMN05661086_02234"/>
<name>A0A1I6K6K9_9FIRM</name>
<keyword evidence="3" id="KW-0132">Cell division</keyword>
<dbReference type="InterPro" id="IPR054120">
    <property type="entry name" value="PBPA_dimer"/>
</dbReference>
<keyword evidence="4" id="KW-1185">Reference proteome</keyword>
<protein>
    <submittedName>
        <fullName evidence="3">Cell division protein FtsI/penicillin-binding protein 2</fullName>
    </submittedName>
</protein>
<dbReference type="Gene3D" id="3.90.1310.10">
    <property type="entry name" value="Penicillin-binding protein 2a (Domain 2)"/>
    <property type="match status" value="1"/>
</dbReference>
<evidence type="ECO:0000259" key="2">
    <source>
        <dbReference type="Pfam" id="PF21922"/>
    </source>
</evidence>
<dbReference type="SUPFAM" id="SSF56601">
    <property type="entry name" value="beta-lactamase/transpeptidase-like"/>
    <property type="match status" value="1"/>
</dbReference>
<accession>A0A1I6K6K9</accession>
<organism evidence="3 4">
    <name type="scientific">Anaeromicropila populeti</name>
    <dbReference type="NCBI Taxonomy" id="37658"/>
    <lineage>
        <taxon>Bacteria</taxon>
        <taxon>Bacillati</taxon>
        <taxon>Bacillota</taxon>
        <taxon>Clostridia</taxon>
        <taxon>Lachnospirales</taxon>
        <taxon>Lachnospiraceae</taxon>
        <taxon>Anaeromicropila</taxon>
    </lineage>
</organism>
<dbReference type="InterPro" id="IPR001460">
    <property type="entry name" value="PCN-bd_Tpept"/>
</dbReference>
<dbReference type="AlphaFoldDB" id="A0A1I6K6K9"/>
<keyword evidence="3" id="KW-0131">Cell cycle</keyword>
<dbReference type="GO" id="GO:0051301">
    <property type="term" value="P:cell division"/>
    <property type="evidence" value="ECO:0007669"/>
    <property type="project" value="UniProtKB-KW"/>
</dbReference>
<dbReference type="InterPro" id="IPR012338">
    <property type="entry name" value="Beta-lactam/transpept-like"/>
</dbReference>
<dbReference type="EMBL" id="FOYZ01000008">
    <property type="protein sequence ID" value="SFR86869.1"/>
    <property type="molecule type" value="Genomic_DNA"/>
</dbReference>
<dbReference type="InterPro" id="IPR050515">
    <property type="entry name" value="Beta-lactam/transpept"/>
</dbReference>
<proteinExistence type="predicted"/>
<reference evidence="3 4" key="1">
    <citation type="submission" date="2016-10" db="EMBL/GenBank/DDBJ databases">
        <authorList>
            <person name="de Groot N.N."/>
        </authorList>
    </citation>
    <scope>NUCLEOTIDE SEQUENCE [LARGE SCALE GENOMIC DNA]</scope>
    <source>
        <strain evidence="3 4">743A</strain>
    </source>
</reference>
<dbReference type="PANTHER" id="PTHR30627:SF24">
    <property type="entry name" value="PENICILLIN-BINDING PROTEIN 4B"/>
    <property type="match status" value="1"/>
</dbReference>
<dbReference type="GO" id="GO:0071555">
    <property type="term" value="P:cell wall organization"/>
    <property type="evidence" value="ECO:0007669"/>
    <property type="project" value="TreeGrafter"/>
</dbReference>
<feature type="domain" description="Penicillin-binding protein transpeptidase" evidence="1">
    <location>
        <begin position="126"/>
        <end position="434"/>
    </location>
</feature>
<feature type="domain" description="Penicillin binding protein A dimerisation" evidence="2">
    <location>
        <begin position="26"/>
        <end position="105"/>
    </location>
</feature>
<dbReference type="GO" id="GO:0005886">
    <property type="term" value="C:plasma membrane"/>
    <property type="evidence" value="ECO:0007669"/>
    <property type="project" value="TreeGrafter"/>
</dbReference>
<gene>
    <name evidence="3" type="ORF">SAMN05661086_02234</name>
</gene>
<sequence length="438" mass="48154">MMADSSEVINNTYNTRQDLLAERIIRGNIYGNDYEVLAETVTNKDGTESRRYPYDSLFVHIVGQFSQGKTGIELSENFPLLTSNTNAFSQFLEDIAGDKIAGDNVVTTLDVSLQQIAADALGDRKGAVVVLEPDTGKILAMVSKPDYNPNTVSEKWEELKEDVQNESALMNRAAQGLYPPGSTFKLVTALEYMREYGDYSKYEYNCEGLDDFSGIKIRCYNEKHHGMVDLKLSLAKSCNTSFANIGSKLDLKSFRNTCNSLLFNTKLPTSIVTNRSHFVLDEHSDEEEVPQTAIGQGKTQITPLHNAMIVAAIANGGNLMRPYVVDRVETSKKKIVKKNVPSIYGALMTAEEAQVLTEYMQAVVEEGTAAELKNSKYTAAGKTGSAEYNSSKSSHAWFVGFAPAEDPKIVVSVIVEGAGTGSQYAVPIAKQLFEQYLT</sequence>
<evidence type="ECO:0000313" key="3">
    <source>
        <dbReference type="EMBL" id="SFR86869.1"/>
    </source>
</evidence>
<dbReference type="Pfam" id="PF21922">
    <property type="entry name" value="PBP_dimer_2"/>
    <property type="match status" value="1"/>
</dbReference>
<dbReference type="Gene3D" id="3.40.710.10">
    <property type="entry name" value="DD-peptidase/beta-lactamase superfamily"/>
    <property type="match status" value="1"/>
</dbReference>
<evidence type="ECO:0000259" key="1">
    <source>
        <dbReference type="Pfam" id="PF00905"/>
    </source>
</evidence>
<dbReference type="Pfam" id="PF00905">
    <property type="entry name" value="Transpeptidase"/>
    <property type="match status" value="1"/>
</dbReference>